<organism evidence="1 2">
    <name type="scientific">Micavibrio aeruginosavorus</name>
    <dbReference type="NCBI Taxonomy" id="349221"/>
    <lineage>
        <taxon>Bacteria</taxon>
        <taxon>Pseudomonadati</taxon>
        <taxon>Bdellovibrionota</taxon>
        <taxon>Bdellovibrionia</taxon>
        <taxon>Bdellovibrionales</taxon>
        <taxon>Pseudobdellovibrionaceae</taxon>
        <taxon>Micavibrio</taxon>
    </lineage>
</organism>
<comment type="caution">
    <text evidence="1">The sequence shown here is derived from an EMBL/GenBank/DDBJ whole genome shotgun (WGS) entry which is preliminary data.</text>
</comment>
<reference evidence="1 2" key="1">
    <citation type="submission" date="2017-08" db="EMBL/GenBank/DDBJ databases">
        <title>Infants hospitalized years apart are colonized by the same room-sourced microbial strains.</title>
        <authorList>
            <person name="Brooks B."/>
            <person name="Olm M.R."/>
            <person name="Firek B.A."/>
            <person name="Baker R."/>
            <person name="Thomas B.C."/>
            <person name="Morowitz M.J."/>
            <person name="Banfield J.F."/>
        </authorList>
    </citation>
    <scope>NUCLEOTIDE SEQUENCE [LARGE SCALE GENOMIC DNA]</scope>
    <source>
        <strain evidence="1">S2_006_000_R2_64</strain>
    </source>
</reference>
<sequence length="223" mass="25353">MLEPKEVEVDEYLAETAYALCDNIVNYYRDGDGTDFHYITALCAVSCLAGEMVFRSVHNLKDMQSKLYDELFVLSDEVNRIISEDQEKPTVYDCVALLAMQAGAQEADFPDWNAILEKSVEAMTQGRLMPELPLEDDQYPFDMPLGFCAETRKATDLFFKERDVQNKDEKVLVLAIAVGSLIQAIDEKNIYSMKQLLEIAFLVINFSAKVIPFDENYKDKLGL</sequence>
<dbReference type="AlphaFoldDB" id="A0A2W5FHT6"/>
<evidence type="ECO:0000313" key="1">
    <source>
        <dbReference type="EMBL" id="PZP55481.1"/>
    </source>
</evidence>
<evidence type="ECO:0000313" key="2">
    <source>
        <dbReference type="Proteomes" id="UP000249739"/>
    </source>
</evidence>
<name>A0A2W5FHT6_9BACT</name>
<accession>A0A2W5FHT6</accession>
<dbReference type="EMBL" id="QFOT01000067">
    <property type="protein sequence ID" value="PZP55481.1"/>
    <property type="molecule type" value="Genomic_DNA"/>
</dbReference>
<dbReference type="Proteomes" id="UP000249739">
    <property type="component" value="Unassembled WGS sequence"/>
</dbReference>
<gene>
    <name evidence="1" type="ORF">DI586_06745</name>
</gene>
<proteinExistence type="predicted"/>
<protein>
    <submittedName>
        <fullName evidence="1">Uncharacterized protein</fullName>
    </submittedName>
</protein>